<dbReference type="PROSITE" id="PS50893">
    <property type="entry name" value="ABC_TRANSPORTER_2"/>
    <property type="match status" value="1"/>
</dbReference>
<evidence type="ECO:0000256" key="3">
    <source>
        <dbReference type="ARBA" id="ARBA00022840"/>
    </source>
</evidence>
<evidence type="ECO:0000256" key="2">
    <source>
        <dbReference type="ARBA" id="ARBA00022741"/>
    </source>
</evidence>
<feature type="domain" description="ABC transporter" evidence="4">
    <location>
        <begin position="1"/>
        <end position="214"/>
    </location>
</feature>
<sequence>IVTESITKVYAENDVPVEALRGVDLTIQSGEFTALVGPSGSGKTTLLNIISGLDAPTDGKVWLSGKLLSGMSDNIGFIFQAYNLIPVLTVEENVEYIMLLQRVSKAERHRRVAAMLEEVGLAGFAERNPPQLSGGQQQRVAIARAMVSEPTIILADEPTANLDSRTGADLLDMMSHLNAQTNMTFVFSTHDPMVMERARRLITLKDGQIESDVVK</sequence>
<dbReference type="InterPro" id="IPR015854">
    <property type="entry name" value="ABC_transpr_LolD-like"/>
</dbReference>
<dbReference type="Pfam" id="PF00005">
    <property type="entry name" value="ABC_tran"/>
    <property type="match status" value="1"/>
</dbReference>
<comment type="caution">
    <text evidence="5">The sequence shown here is derived from an EMBL/GenBank/DDBJ whole genome shotgun (WGS) entry which is preliminary data.</text>
</comment>
<protein>
    <submittedName>
        <fullName evidence="5">Uncharacterized ABC transporter ATP-binding protein TM_0352</fullName>
    </submittedName>
</protein>
<evidence type="ECO:0000259" key="4">
    <source>
        <dbReference type="PROSITE" id="PS50893"/>
    </source>
</evidence>
<dbReference type="SUPFAM" id="SSF52540">
    <property type="entry name" value="P-loop containing nucleoside triphosphate hydrolases"/>
    <property type="match status" value="1"/>
</dbReference>
<dbReference type="Proteomes" id="UP001174909">
    <property type="component" value="Unassembled WGS sequence"/>
</dbReference>
<dbReference type="InterPro" id="IPR017911">
    <property type="entry name" value="MacB-like_ATP-bd"/>
</dbReference>
<keyword evidence="2" id="KW-0547">Nucleotide-binding</keyword>
<dbReference type="GO" id="GO:0016887">
    <property type="term" value="F:ATP hydrolysis activity"/>
    <property type="evidence" value="ECO:0007669"/>
    <property type="project" value="InterPro"/>
</dbReference>
<evidence type="ECO:0000256" key="1">
    <source>
        <dbReference type="ARBA" id="ARBA00022448"/>
    </source>
</evidence>
<dbReference type="GO" id="GO:0022857">
    <property type="term" value="F:transmembrane transporter activity"/>
    <property type="evidence" value="ECO:0007669"/>
    <property type="project" value="TreeGrafter"/>
</dbReference>
<dbReference type="InterPro" id="IPR003593">
    <property type="entry name" value="AAA+_ATPase"/>
</dbReference>
<dbReference type="InterPro" id="IPR017871">
    <property type="entry name" value="ABC_transporter-like_CS"/>
</dbReference>
<dbReference type="AlphaFoldDB" id="A0AA35SAF6"/>
<dbReference type="InterPro" id="IPR003439">
    <property type="entry name" value="ABC_transporter-like_ATP-bd"/>
</dbReference>
<keyword evidence="1" id="KW-0813">Transport</keyword>
<gene>
    <name evidence="5" type="ORF">GBAR_LOCUS14512</name>
</gene>
<dbReference type="GO" id="GO:0005524">
    <property type="term" value="F:ATP binding"/>
    <property type="evidence" value="ECO:0007669"/>
    <property type="project" value="UniProtKB-KW"/>
</dbReference>
<dbReference type="PROSITE" id="PS00211">
    <property type="entry name" value="ABC_TRANSPORTER_1"/>
    <property type="match status" value="1"/>
</dbReference>
<dbReference type="EMBL" id="CASHTH010002119">
    <property type="protein sequence ID" value="CAI8025081.1"/>
    <property type="molecule type" value="Genomic_DNA"/>
</dbReference>
<keyword evidence="3 5" id="KW-0067">ATP-binding</keyword>
<dbReference type="InterPro" id="IPR027417">
    <property type="entry name" value="P-loop_NTPase"/>
</dbReference>
<dbReference type="CDD" id="cd03255">
    <property type="entry name" value="ABC_MJ0796_LolCDE_FtsE"/>
    <property type="match status" value="1"/>
</dbReference>
<dbReference type="GO" id="GO:0005886">
    <property type="term" value="C:plasma membrane"/>
    <property type="evidence" value="ECO:0007669"/>
    <property type="project" value="TreeGrafter"/>
</dbReference>
<keyword evidence="6" id="KW-1185">Reference proteome</keyword>
<proteinExistence type="predicted"/>
<name>A0AA35SAF6_GEOBA</name>
<evidence type="ECO:0000313" key="6">
    <source>
        <dbReference type="Proteomes" id="UP001174909"/>
    </source>
</evidence>
<dbReference type="FunFam" id="3.40.50.300:FF:000032">
    <property type="entry name" value="Export ABC transporter ATP-binding protein"/>
    <property type="match status" value="1"/>
</dbReference>
<organism evidence="5 6">
    <name type="scientific">Geodia barretti</name>
    <name type="common">Barrett's horny sponge</name>
    <dbReference type="NCBI Taxonomy" id="519541"/>
    <lineage>
        <taxon>Eukaryota</taxon>
        <taxon>Metazoa</taxon>
        <taxon>Porifera</taxon>
        <taxon>Demospongiae</taxon>
        <taxon>Heteroscleromorpha</taxon>
        <taxon>Tetractinellida</taxon>
        <taxon>Astrophorina</taxon>
        <taxon>Geodiidae</taxon>
        <taxon>Geodia</taxon>
    </lineage>
</organism>
<reference evidence="5" key="1">
    <citation type="submission" date="2023-03" db="EMBL/GenBank/DDBJ databases">
        <authorList>
            <person name="Steffen K."/>
            <person name="Cardenas P."/>
        </authorList>
    </citation>
    <scope>NUCLEOTIDE SEQUENCE</scope>
</reference>
<dbReference type="PANTHER" id="PTHR24220">
    <property type="entry name" value="IMPORT ATP-BINDING PROTEIN"/>
    <property type="match status" value="1"/>
</dbReference>
<accession>A0AA35SAF6</accession>
<evidence type="ECO:0000313" key="5">
    <source>
        <dbReference type="EMBL" id="CAI8025081.1"/>
    </source>
</evidence>
<feature type="non-terminal residue" evidence="5">
    <location>
        <position position="1"/>
    </location>
</feature>
<dbReference type="Gene3D" id="3.40.50.300">
    <property type="entry name" value="P-loop containing nucleotide triphosphate hydrolases"/>
    <property type="match status" value="1"/>
</dbReference>
<dbReference type="SMART" id="SM00382">
    <property type="entry name" value="AAA"/>
    <property type="match status" value="1"/>
</dbReference>
<dbReference type="GO" id="GO:0098796">
    <property type="term" value="C:membrane protein complex"/>
    <property type="evidence" value="ECO:0007669"/>
    <property type="project" value="UniProtKB-ARBA"/>
</dbReference>